<organism evidence="1 2">
    <name type="scientific">Neokomagataea tanensis NBRC 106556</name>
    <dbReference type="NCBI Taxonomy" id="1223519"/>
    <lineage>
        <taxon>Bacteria</taxon>
        <taxon>Pseudomonadati</taxon>
        <taxon>Pseudomonadota</taxon>
        <taxon>Alphaproteobacteria</taxon>
        <taxon>Acetobacterales</taxon>
        <taxon>Acetobacteraceae</taxon>
        <taxon>Neokomagataea</taxon>
    </lineage>
</organism>
<evidence type="ECO:0000313" key="1">
    <source>
        <dbReference type="EMBL" id="GBR45961.1"/>
    </source>
</evidence>
<evidence type="ECO:0000313" key="2">
    <source>
        <dbReference type="Proteomes" id="UP001062443"/>
    </source>
</evidence>
<dbReference type="Proteomes" id="UP001062443">
    <property type="component" value="Unassembled WGS sequence"/>
</dbReference>
<protein>
    <submittedName>
        <fullName evidence="1">Transposase</fullName>
    </submittedName>
</protein>
<reference evidence="1" key="1">
    <citation type="submission" date="2013-04" db="EMBL/GenBank/DDBJ databases">
        <title>The genome sequencing project of 58 acetic acid bacteria.</title>
        <authorList>
            <person name="Okamoto-Kainuma A."/>
            <person name="Ishikawa M."/>
            <person name="Umino S."/>
            <person name="Koizumi Y."/>
            <person name="Shiwa Y."/>
            <person name="Yoshikawa H."/>
            <person name="Matsutani M."/>
            <person name="Matsushita K."/>
        </authorList>
    </citation>
    <scope>NUCLEOTIDE SEQUENCE</scope>
    <source>
        <strain evidence="1">NBRC 106556</strain>
    </source>
</reference>
<gene>
    <name evidence="1" type="ORF">AA106556_0948</name>
</gene>
<accession>A0ABQ0QIG9</accession>
<proteinExistence type="predicted"/>
<sequence>MILWAMRWYCHYGISYRDLETMLAERGMSVDQSTTYRSRQHYTPEMDIVLALVLEALGYYTTHAYGSVA</sequence>
<name>A0ABQ0QIG9_9PROT</name>
<comment type="caution">
    <text evidence="1">The sequence shown here is derived from an EMBL/GenBank/DDBJ whole genome shotgun (WGS) entry which is preliminary data.</text>
</comment>
<keyword evidence="2" id="KW-1185">Reference proteome</keyword>
<dbReference type="EMBL" id="BAQB01000010">
    <property type="protein sequence ID" value="GBR45961.1"/>
    <property type="molecule type" value="Genomic_DNA"/>
</dbReference>